<reference evidence="2" key="1">
    <citation type="submission" date="2025-08" db="UniProtKB">
        <authorList>
            <consortium name="Ensembl"/>
        </authorList>
    </citation>
    <scope>IDENTIFICATION</scope>
</reference>
<keyword evidence="3" id="KW-1185">Reference proteome</keyword>
<dbReference type="GeneTree" id="ENSGT00940000159922"/>
<feature type="compositionally biased region" description="Polar residues" evidence="1">
    <location>
        <begin position="206"/>
        <end position="218"/>
    </location>
</feature>
<feature type="region of interest" description="Disordered" evidence="1">
    <location>
        <begin position="206"/>
        <end position="231"/>
    </location>
</feature>
<proteinExistence type="predicted"/>
<organism evidence="2 3">
    <name type="scientific">Pseudonaja textilis</name>
    <name type="common">Eastern brown snake</name>
    <dbReference type="NCBI Taxonomy" id="8673"/>
    <lineage>
        <taxon>Eukaryota</taxon>
        <taxon>Metazoa</taxon>
        <taxon>Chordata</taxon>
        <taxon>Craniata</taxon>
        <taxon>Vertebrata</taxon>
        <taxon>Euteleostomi</taxon>
        <taxon>Lepidosauria</taxon>
        <taxon>Squamata</taxon>
        <taxon>Bifurcata</taxon>
        <taxon>Unidentata</taxon>
        <taxon>Episquamata</taxon>
        <taxon>Toxicofera</taxon>
        <taxon>Serpentes</taxon>
        <taxon>Colubroidea</taxon>
        <taxon>Elapidae</taxon>
        <taxon>Hydrophiinae</taxon>
        <taxon>Pseudonaja</taxon>
    </lineage>
</organism>
<evidence type="ECO:0000313" key="3">
    <source>
        <dbReference type="Proteomes" id="UP000472273"/>
    </source>
</evidence>
<dbReference type="Ensembl" id="ENSPTXT00000015411.1">
    <property type="protein sequence ID" value="ENSPTXP00000014944.1"/>
    <property type="gene ID" value="ENSPTXG00000010329.1"/>
</dbReference>
<reference evidence="2" key="2">
    <citation type="submission" date="2025-09" db="UniProtKB">
        <authorList>
            <consortium name="Ensembl"/>
        </authorList>
    </citation>
    <scope>IDENTIFICATION</scope>
</reference>
<dbReference type="OMA" id="CPPQHAG"/>
<accession>A0A670YVI3</accession>
<dbReference type="AlphaFoldDB" id="A0A670YVI3"/>
<dbReference type="Proteomes" id="UP000472273">
    <property type="component" value="Unplaced"/>
</dbReference>
<name>A0A670YVI3_PSETE</name>
<protein>
    <submittedName>
        <fullName evidence="2">Uncharacterized protein</fullName>
    </submittedName>
</protein>
<sequence>MKEMATLVFLFLFPLPDMDMKARKKLFKKVHGKEIYMTVAYSKGHPILPPRLQQSITSDRSSLVHCSPNGHINPYDHYHFQNSPRTGRGYGVSRGSARFINRNNITGPEIAFYPSPGKRCYQSYDNFSYRSRSYSRSHSQMQCVNKESQYGFSPENGAEPQGVEETMAFYEIEEGDDANFPALPNRGNSAPIVPAPAGFWVTKRTSNSIPPNKPGLNNSEEEVEEPTDTGKDKHRIAIELVLRFVYHFTVLYSPF</sequence>
<evidence type="ECO:0000256" key="1">
    <source>
        <dbReference type="SAM" id="MobiDB-lite"/>
    </source>
</evidence>
<evidence type="ECO:0000313" key="2">
    <source>
        <dbReference type="Ensembl" id="ENSPTXP00000014944.1"/>
    </source>
</evidence>